<sequence length="240" mass="27876">MIMKRLRLFLRLKLFTRRHPFWFFAIVAVPFATLYMFLDTFLWGVKVNNFISLMMSVEVGAGRLVDQGMSFWDIVWRLYAAHAANLVLDLFVVRTVLLSRRARQFLHIISVVGKEILNQIAFYLKIFFELVKEMFTNQEAKQLPHNEVVHLPKRKQNLVVRFWNHLDDVRKDPTKAGLWTVFGLCLLPRIPTPVGGVGFAVFLVKYNKMGWRGWAVITAGITCHLGWVLPSAYGVISFFE</sequence>
<evidence type="ECO:0000313" key="3">
    <source>
        <dbReference type="Proteomes" id="UP000228711"/>
    </source>
</evidence>
<keyword evidence="1" id="KW-0472">Membrane</keyword>
<protein>
    <submittedName>
        <fullName evidence="2">Uncharacterized protein</fullName>
    </submittedName>
</protein>
<dbReference type="EMBL" id="PEXV01000156">
    <property type="protein sequence ID" value="PIS41099.1"/>
    <property type="molecule type" value="Genomic_DNA"/>
</dbReference>
<keyword evidence="1" id="KW-0812">Transmembrane</keyword>
<feature type="transmembrane region" description="Helical" evidence="1">
    <location>
        <begin position="21"/>
        <end position="45"/>
    </location>
</feature>
<accession>A0A2H0YS43</accession>
<evidence type="ECO:0000313" key="2">
    <source>
        <dbReference type="EMBL" id="PIS41099.1"/>
    </source>
</evidence>
<comment type="caution">
    <text evidence="2">The sequence shown here is derived from an EMBL/GenBank/DDBJ whole genome shotgun (WGS) entry which is preliminary data.</text>
</comment>
<keyword evidence="1" id="KW-1133">Transmembrane helix</keyword>
<evidence type="ECO:0000256" key="1">
    <source>
        <dbReference type="SAM" id="Phobius"/>
    </source>
</evidence>
<feature type="transmembrane region" description="Helical" evidence="1">
    <location>
        <begin position="176"/>
        <end position="204"/>
    </location>
</feature>
<name>A0A2H0YS43_9BACT</name>
<reference evidence="3" key="1">
    <citation type="submission" date="2017-09" db="EMBL/GenBank/DDBJ databases">
        <title>Depth-based differentiation of microbial function through sediment-hosted aquifers and enrichment of novel symbionts in the deep terrestrial subsurface.</title>
        <authorList>
            <person name="Probst A.J."/>
            <person name="Ladd B."/>
            <person name="Jarett J.K."/>
            <person name="Geller-Mcgrath D.E."/>
            <person name="Sieber C.M.K."/>
            <person name="Emerson J.B."/>
            <person name="Anantharaman K."/>
            <person name="Thomas B.C."/>
            <person name="Malmstrom R."/>
            <person name="Stieglmeier M."/>
            <person name="Klingl A."/>
            <person name="Woyke T."/>
            <person name="Ryan C.M."/>
            <person name="Banfield J.F."/>
        </authorList>
    </citation>
    <scope>NUCLEOTIDE SEQUENCE [LARGE SCALE GENOMIC DNA]</scope>
</reference>
<organism evidence="2 3">
    <name type="scientific">Candidatus Kerfeldbacteria bacterium CG08_land_8_20_14_0_20_42_7</name>
    <dbReference type="NCBI Taxonomy" id="2014245"/>
    <lineage>
        <taxon>Bacteria</taxon>
        <taxon>Candidatus Kerfeldiibacteriota</taxon>
    </lineage>
</organism>
<feature type="transmembrane region" description="Helical" evidence="1">
    <location>
        <begin position="216"/>
        <end position="239"/>
    </location>
</feature>
<proteinExistence type="predicted"/>
<feature type="transmembrane region" description="Helical" evidence="1">
    <location>
        <begin position="74"/>
        <end position="93"/>
    </location>
</feature>
<dbReference type="Proteomes" id="UP000228711">
    <property type="component" value="Unassembled WGS sequence"/>
</dbReference>
<gene>
    <name evidence="2" type="ORF">COT25_04915</name>
</gene>
<dbReference type="AlphaFoldDB" id="A0A2H0YS43"/>